<dbReference type="RefSeq" id="WP_195810606.1">
    <property type="nucleotide sequence ID" value="NZ_CP064795.1"/>
</dbReference>
<name>A0A7S9DX16_9ALTE</name>
<keyword evidence="3" id="KW-1185">Reference proteome</keyword>
<dbReference type="Pfam" id="PF01869">
    <property type="entry name" value="BcrAD_BadFG"/>
    <property type="match status" value="1"/>
</dbReference>
<proteinExistence type="predicted"/>
<evidence type="ECO:0000313" key="3">
    <source>
        <dbReference type="Proteomes" id="UP000595095"/>
    </source>
</evidence>
<dbReference type="EMBL" id="CP064795">
    <property type="protein sequence ID" value="QPG05519.1"/>
    <property type="molecule type" value="Genomic_DNA"/>
</dbReference>
<dbReference type="PANTHER" id="PTHR43190:SF3">
    <property type="entry name" value="N-ACETYL-D-GLUCOSAMINE KINASE"/>
    <property type="match status" value="1"/>
</dbReference>
<dbReference type="Proteomes" id="UP000595095">
    <property type="component" value="Chromosome"/>
</dbReference>
<feature type="domain" description="ATPase BadF/BadG/BcrA/BcrD type" evidence="1">
    <location>
        <begin position="8"/>
        <end position="241"/>
    </location>
</feature>
<dbReference type="KEGG" id="smaa:IT774_15710"/>
<reference evidence="2 3" key="1">
    <citation type="submission" date="2020-11" db="EMBL/GenBank/DDBJ databases">
        <title>Complete genome sequence for Salinimonas sp. strain G2-b.</title>
        <authorList>
            <person name="Park S.-J."/>
        </authorList>
    </citation>
    <scope>NUCLEOTIDE SEQUENCE [LARGE SCALE GENOMIC DNA]</scope>
    <source>
        <strain evidence="2 3">G2-b</strain>
    </source>
</reference>
<gene>
    <name evidence="2" type="ORF">IT774_15710</name>
</gene>
<evidence type="ECO:0000313" key="2">
    <source>
        <dbReference type="EMBL" id="QPG05519.1"/>
    </source>
</evidence>
<dbReference type="PANTHER" id="PTHR43190">
    <property type="entry name" value="N-ACETYL-D-GLUCOSAMINE KINASE"/>
    <property type="match status" value="1"/>
</dbReference>
<dbReference type="AlphaFoldDB" id="A0A7S9DX16"/>
<dbReference type="InterPro" id="IPR002731">
    <property type="entry name" value="ATPase_BadF"/>
</dbReference>
<dbReference type="InterPro" id="IPR043129">
    <property type="entry name" value="ATPase_NBD"/>
</dbReference>
<organism evidence="2 3">
    <name type="scientific">Salinimonas marina</name>
    <dbReference type="NCBI Taxonomy" id="2785918"/>
    <lineage>
        <taxon>Bacteria</taxon>
        <taxon>Pseudomonadati</taxon>
        <taxon>Pseudomonadota</taxon>
        <taxon>Gammaproteobacteria</taxon>
        <taxon>Alteromonadales</taxon>
        <taxon>Alteromonadaceae</taxon>
        <taxon>Alteromonas/Salinimonas group</taxon>
        <taxon>Salinimonas</taxon>
    </lineage>
</organism>
<dbReference type="Gene3D" id="3.30.420.40">
    <property type="match status" value="2"/>
</dbReference>
<accession>A0A7S9DX16</accession>
<sequence>MNNNAFFLGIDGGGTKCLARLQDASGNLLAQCQTGPANPAQDAGSALTQIELALDTLLQRTGLTPEIWGRTSAVLGLAGVNIPAYQQLAESWPLPFANLRVVSDLHIACIGAHRSEAGAVIITGTGSSAVVMHHQKPVYLGGHGFPLGDKASGAWLGWRALSLTLETLDGLHPQNQLTEAVCRQLQSSASQDIVTQTLKYRPADFAQLAPLVFAQAPSCGESRVLLKEGADYLASLVHRLNSYAPSRCAIIGGLAASWIPWLNPDVVNLLTPALQEPIDGALWLAAR</sequence>
<dbReference type="InterPro" id="IPR052519">
    <property type="entry name" value="Euk-type_GlcNAc_Kinase"/>
</dbReference>
<protein>
    <recommendedName>
        <fullName evidence="1">ATPase BadF/BadG/BcrA/BcrD type domain-containing protein</fullName>
    </recommendedName>
</protein>
<dbReference type="SUPFAM" id="SSF53067">
    <property type="entry name" value="Actin-like ATPase domain"/>
    <property type="match status" value="2"/>
</dbReference>
<evidence type="ECO:0000259" key="1">
    <source>
        <dbReference type="Pfam" id="PF01869"/>
    </source>
</evidence>
<dbReference type="CDD" id="cd24082">
    <property type="entry name" value="ASKHA_NBD_GspK-like"/>
    <property type="match status" value="1"/>
</dbReference>